<feature type="region of interest" description="Disordered" evidence="1">
    <location>
        <begin position="512"/>
        <end position="699"/>
    </location>
</feature>
<feature type="region of interest" description="Disordered" evidence="1">
    <location>
        <begin position="726"/>
        <end position="745"/>
    </location>
</feature>
<evidence type="ECO:0000313" key="4">
    <source>
        <dbReference type="EMBL" id="CAL1173194.1"/>
    </source>
</evidence>
<feature type="signal peptide" evidence="2">
    <location>
        <begin position="1"/>
        <end position="15"/>
    </location>
</feature>
<evidence type="ECO:0000313" key="3">
    <source>
        <dbReference type="EMBL" id="CAI4019819.1"/>
    </source>
</evidence>
<feature type="compositionally biased region" description="Low complexity" evidence="1">
    <location>
        <begin position="290"/>
        <end position="300"/>
    </location>
</feature>
<feature type="compositionally biased region" description="Low complexity" evidence="1">
    <location>
        <begin position="606"/>
        <end position="616"/>
    </location>
</feature>
<dbReference type="Proteomes" id="UP001152797">
    <property type="component" value="Unassembled WGS sequence"/>
</dbReference>
<gene>
    <name evidence="3" type="ORF">C1SCF055_LOCUS44285</name>
</gene>
<accession>A0A9P1GRE1</accession>
<feature type="compositionally biased region" description="Basic and acidic residues" evidence="1">
    <location>
        <begin position="586"/>
        <end position="605"/>
    </location>
</feature>
<reference evidence="4" key="2">
    <citation type="submission" date="2024-04" db="EMBL/GenBank/DDBJ databases">
        <authorList>
            <person name="Chen Y."/>
            <person name="Shah S."/>
            <person name="Dougan E. K."/>
            <person name="Thang M."/>
            <person name="Chan C."/>
        </authorList>
    </citation>
    <scope>NUCLEOTIDE SEQUENCE [LARGE SCALE GENOMIC DNA]</scope>
</reference>
<feature type="region of interest" description="Disordered" evidence="1">
    <location>
        <begin position="290"/>
        <end position="419"/>
    </location>
</feature>
<protein>
    <submittedName>
        <fullName evidence="3">Uncharacterized protein</fullName>
    </submittedName>
</protein>
<name>A0A9P1GRE1_9DINO</name>
<feature type="compositionally biased region" description="Low complexity" evidence="1">
    <location>
        <begin position="390"/>
        <end position="402"/>
    </location>
</feature>
<dbReference type="EMBL" id="CAMXCT020006774">
    <property type="protein sequence ID" value="CAL1173194.1"/>
    <property type="molecule type" value="Genomic_DNA"/>
</dbReference>
<keyword evidence="2" id="KW-0732">Signal</keyword>
<evidence type="ECO:0000256" key="1">
    <source>
        <dbReference type="SAM" id="MobiDB-lite"/>
    </source>
</evidence>
<proteinExistence type="predicted"/>
<comment type="caution">
    <text evidence="3">The sequence shown here is derived from an EMBL/GenBank/DDBJ whole genome shotgun (WGS) entry which is preliminary data.</text>
</comment>
<reference evidence="3" key="1">
    <citation type="submission" date="2022-10" db="EMBL/GenBank/DDBJ databases">
        <authorList>
            <person name="Chen Y."/>
            <person name="Dougan E. K."/>
            <person name="Chan C."/>
            <person name="Rhodes N."/>
            <person name="Thang M."/>
        </authorList>
    </citation>
    <scope>NUCLEOTIDE SEQUENCE</scope>
</reference>
<feature type="compositionally biased region" description="Low complexity" evidence="1">
    <location>
        <begin position="332"/>
        <end position="358"/>
    </location>
</feature>
<feature type="compositionally biased region" description="Low complexity" evidence="1">
    <location>
        <begin position="637"/>
        <end position="677"/>
    </location>
</feature>
<dbReference type="EMBL" id="CAMXCT030006774">
    <property type="protein sequence ID" value="CAL4807131.1"/>
    <property type="molecule type" value="Genomic_DNA"/>
</dbReference>
<dbReference type="EMBL" id="CAMXCT010006774">
    <property type="protein sequence ID" value="CAI4019819.1"/>
    <property type="molecule type" value="Genomic_DNA"/>
</dbReference>
<keyword evidence="5" id="KW-1185">Reference proteome</keyword>
<organism evidence="3">
    <name type="scientific">Cladocopium goreaui</name>
    <dbReference type="NCBI Taxonomy" id="2562237"/>
    <lineage>
        <taxon>Eukaryota</taxon>
        <taxon>Sar</taxon>
        <taxon>Alveolata</taxon>
        <taxon>Dinophyceae</taxon>
        <taxon>Suessiales</taxon>
        <taxon>Symbiodiniaceae</taxon>
        <taxon>Cladocopium</taxon>
    </lineage>
</organism>
<sequence length="745" mass="81074">MGLLIALQYVLRVRAGGLCHGGLPCSHHIWISSGTTGKSRACPLGDTSVACTQLGNCIATRWGALNLLCVARRVFWGGEQPGSSVAPYMPVIEWCLNVNRCMSGFTPGSLVRYWMGLFGSKSMKRSIEFGNSPWLHMLTVQARLKKGDKAKHKWDSDGIVKKTIVKKSKKQASDAPKVSVSGGPKLKETQSYPARFCRAIAGYHKKWCIDSVLAFLKKEISTKKFEPQVHVPVTLAPLTPQQVKKTFKLLLMGRKGKASDETDKNGEFCQSDPNKIKAILQQAKDKVAAAASKVAPVPDKTPATRARGKTPDPGGKKSSGLSIKAVPMPAKSPTSAVSEVPSSSSPTTPASTPRPVTSHHTPLPATKVDGDVAKHVKSGDGNGKEGEKSTPTTVATTSPADSDQVEAAPTPRKLNLDDGEEWYDSQRDYWGSKGQSWWQHGHGGYYDDYIYWQRWKQNSWYDYQPPWWDPYCVSGADDMRVAFQARFPTKTEFGGSSQELPSPAESLGGASALAAAAKADEHGPTTPAIGEPSSNAHPDGEAPRSEESTRDLGSENRLPEESTREEDLESENRLPEESTREEDLESENRLPESTKEWDLESEEKPTPTVEQETPETSAAEQDTQEELSDARTEAKEPSAPSAPSASAPEAADSATAPQAASSAIAPKAAPSTSAPEARSATAPHPKQNPPAHEAQALETWRCDKYGRPLQPRALYMRFYRNIRSESDKAPPEEMKEKIEEAMKCN</sequence>
<dbReference type="AlphaFoldDB" id="A0A9P1GRE1"/>
<feature type="chain" id="PRO_5043273044" evidence="2">
    <location>
        <begin position="16"/>
        <end position="745"/>
    </location>
</feature>
<feature type="compositionally biased region" description="Basic and acidic residues" evidence="1">
    <location>
        <begin position="368"/>
        <end position="388"/>
    </location>
</feature>
<evidence type="ECO:0000313" key="5">
    <source>
        <dbReference type="Proteomes" id="UP001152797"/>
    </source>
</evidence>
<evidence type="ECO:0000256" key="2">
    <source>
        <dbReference type="SAM" id="SignalP"/>
    </source>
</evidence>
<feature type="compositionally biased region" description="Basic and acidic residues" evidence="1">
    <location>
        <begin position="538"/>
        <end position="562"/>
    </location>
</feature>